<comment type="caution">
    <text evidence="5">The sequence shown here is derived from an EMBL/GenBank/DDBJ whole genome shotgun (WGS) entry which is preliminary data.</text>
</comment>
<keyword evidence="2 5" id="KW-0238">DNA-binding</keyword>
<dbReference type="CDD" id="cd01392">
    <property type="entry name" value="HTH_LacI"/>
    <property type="match status" value="1"/>
</dbReference>
<keyword evidence="3" id="KW-0804">Transcription</keyword>
<dbReference type="CDD" id="cd06267">
    <property type="entry name" value="PBP1_LacI_sugar_binding-like"/>
    <property type="match status" value="1"/>
</dbReference>
<evidence type="ECO:0000259" key="4">
    <source>
        <dbReference type="PROSITE" id="PS50932"/>
    </source>
</evidence>
<proteinExistence type="predicted"/>
<evidence type="ECO:0000256" key="2">
    <source>
        <dbReference type="ARBA" id="ARBA00023125"/>
    </source>
</evidence>
<dbReference type="InterPro" id="IPR028082">
    <property type="entry name" value="Peripla_BP_I"/>
</dbReference>
<reference evidence="6" key="1">
    <citation type="journal article" date="2019" name="Int. J. Syst. Evol. Microbiol.">
        <title>The Global Catalogue of Microorganisms (GCM) 10K type strain sequencing project: providing services to taxonomists for standard genome sequencing and annotation.</title>
        <authorList>
            <consortium name="The Broad Institute Genomics Platform"/>
            <consortium name="The Broad Institute Genome Sequencing Center for Infectious Disease"/>
            <person name="Wu L."/>
            <person name="Ma J."/>
        </authorList>
    </citation>
    <scope>NUCLEOTIDE SEQUENCE [LARGE SCALE GENOMIC DNA]</scope>
    <source>
        <strain evidence="6">CGMCC 4.7405</strain>
    </source>
</reference>
<evidence type="ECO:0000256" key="3">
    <source>
        <dbReference type="ARBA" id="ARBA00023163"/>
    </source>
</evidence>
<dbReference type="Gene3D" id="3.40.50.2300">
    <property type="match status" value="2"/>
</dbReference>
<dbReference type="InterPro" id="IPR046335">
    <property type="entry name" value="LacI/GalR-like_sensor"/>
</dbReference>
<gene>
    <name evidence="5" type="ORF">ACFOWZ_30215</name>
</gene>
<dbReference type="SMART" id="SM00354">
    <property type="entry name" value="HTH_LACI"/>
    <property type="match status" value="1"/>
</dbReference>
<dbReference type="Pfam" id="PF00356">
    <property type="entry name" value="LacI"/>
    <property type="match status" value="1"/>
</dbReference>
<keyword evidence="1" id="KW-0805">Transcription regulation</keyword>
<organism evidence="5 6">
    <name type="scientific">Lentzea rhizosphaerae</name>
    <dbReference type="NCBI Taxonomy" id="2041025"/>
    <lineage>
        <taxon>Bacteria</taxon>
        <taxon>Bacillati</taxon>
        <taxon>Actinomycetota</taxon>
        <taxon>Actinomycetes</taxon>
        <taxon>Pseudonocardiales</taxon>
        <taxon>Pseudonocardiaceae</taxon>
        <taxon>Lentzea</taxon>
    </lineage>
</organism>
<dbReference type="PANTHER" id="PTHR30146:SF109">
    <property type="entry name" value="HTH-TYPE TRANSCRIPTIONAL REGULATOR GALS"/>
    <property type="match status" value="1"/>
</dbReference>
<dbReference type="Gene3D" id="1.10.260.40">
    <property type="entry name" value="lambda repressor-like DNA-binding domains"/>
    <property type="match status" value="1"/>
</dbReference>
<protein>
    <submittedName>
        <fullName evidence="5">LacI family DNA-binding transcriptional regulator</fullName>
    </submittedName>
</protein>
<sequence length="367" mass="38970">MDHDVRGDRAEECDLMARRPTVYDVAERAGVSIATVSFAFAQPERVRKKTLDTVLAAAAALGYVPNVSARGLAKGRTGAIGLYSFSYLLDDGERDAVDELRARATDDARLFPLYSDLVQRGVELECHRRGLALMLGSGTVPDDLPAVVDVAGRVDGLIAFAGAAPAETLARIARRIPVVELGGETTAAGTRTVLVDHRSGMRRLVEHLLREHGHRRFTYVGDENVTEEFAERFGGYADALTAAGLAVDPPLPSAPVKEATTRAALAPVLARGHLPDVLVCATDQEALVVLNVLREAGIDVPGRVAVTGFDGIIATRLSSPPLTTVQQPMEAIGRTAVRLLLEEEAGEAGPLPTEPLIRASCGCLSSN</sequence>
<dbReference type="RefSeq" id="WP_382377305.1">
    <property type="nucleotide sequence ID" value="NZ_JBHRZI010000027.1"/>
</dbReference>
<evidence type="ECO:0000313" key="6">
    <source>
        <dbReference type="Proteomes" id="UP001595690"/>
    </source>
</evidence>
<dbReference type="InterPro" id="IPR000843">
    <property type="entry name" value="HTH_LacI"/>
</dbReference>
<dbReference type="EMBL" id="JBHRZI010000027">
    <property type="protein sequence ID" value="MFC3895774.1"/>
    <property type="molecule type" value="Genomic_DNA"/>
</dbReference>
<name>A0ABV8C199_9PSEU</name>
<evidence type="ECO:0000256" key="1">
    <source>
        <dbReference type="ARBA" id="ARBA00023015"/>
    </source>
</evidence>
<accession>A0ABV8C199</accession>
<evidence type="ECO:0000313" key="5">
    <source>
        <dbReference type="EMBL" id="MFC3895774.1"/>
    </source>
</evidence>
<dbReference type="InterPro" id="IPR010982">
    <property type="entry name" value="Lambda_DNA-bd_dom_sf"/>
</dbReference>
<dbReference type="SUPFAM" id="SSF53822">
    <property type="entry name" value="Periplasmic binding protein-like I"/>
    <property type="match status" value="1"/>
</dbReference>
<dbReference type="PANTHER" id="PTHR30146">
    <property type="entry name" value="LACI-RELATED TRANSCRIPTIONAL REPRESSOR"/>
    <property type="match status" value="1"/>
</dbReference>
<dbReference type="SUPFAM" id="SSF47413">
    <property type="entry name" value="lambda repressor-like DNA-binding domains"/>
    <property type="match status" value="1"/>
</dbReference>
<keyword evidence="6" id="KW-1185">Reference proteome</keyword>
<feature type="domain" description="HTH lacI-type" evidence="4">
    <location>
        <begin position="20"/>
        <end position="74"/>
    </location>
</feature>
<dbReference type="Proteomes" id="UP001595690">
    <property type="component" value="Unassembled WGS sequence"/>
</dbReference>
<dbReference type="Pfam" id="PF13377">
    <property type="entry name" value="Peripla_BP_3"/>
    <property type="match status" value="1"/>
</dbReference>
<dbReference type="PROSITE" id="PS50932">
    <property type="entry name" value="HTH_LACI_2"/>
    <property type="match status" value="1"/>
</dbReference>
<dbReference type="GO" id="GO:0003677">
    <property type="term" value="F:DNA binding"/>
    <property type="evidence" value="ECO:0007669"/>
    <property type="project" value="UniProtKB-KW"/>
</dbReference>